<dbReference type="EMBL" id="MCFC01000006">
    <property type="protein sequence ID" value="ORY33443.1"/>
    <property type="molecule type" value="Genomic_DNA"/>
</dbReference>
<feature type="compositionally biased region" description="Low complexity" evidence="1">
    <location>
        <begin position="603"/>
        <end position="633"/>
    </location>
</feature>
<proteinExistence type="predicted"/>
<feature type="compositionally biased region" description="Polar residues" evidence="1">
    <location>
        <begin position="354"/>
        <end position="363"/>
    </location>
</feature>
<organism evidence="3 4">
    <name type="scientific">Naematelia encephala</name>
    <dbReference type="NCBI Taxonomy" id="71784"/>
    <lineage>
        <taxon>Eukaryota</taxon>
        <taxon>Fungi</taxon>
        <taxon>Dikarya</taxon>
        <taxon>Basidiomycota</taxon>
        <taxon>Agaricomycotina</taxon>
        <taxon>Tremellomycetes</taxon>
        <taxon>Tremellales</taxon>
        <taxon>Naemateliaceae</taxon>
        <taxon>Naematelia</taxon>
    </lineage>
</organism>
<dbReference type="InterPro" id="IPR050357">
    <property type="entry name" value="Arrestin_domain-protein"/>
</dbReference>
<feature type="compositionally biased region" description="Polar residues" evidence="1">
    <location>
        <begin position="725"/>
        <end position="736"/>
    </location>
</feature>
<dbReference type="InParanoid" id="A0A1Y2BF33"/>
<feature type="compositionally biased region" description="Basic and acidic residues" evidence="1">
    <location>
        <begin position="634"/>
        <end position="646"/>
    </location>
</feature>
<feature type="compositionally biased region" description="Basic and acidic residues" evidence="1">
    <location>
        <begin position="709"/>
        <end position="718"/>
    </location>
</feature>
<evidence type="ECO:0000256" key="1">
    <source>
        <dbReference type="SAM" id="MobiDB-lite"/>
    </source>
</evidence>
<reference evidence="3 4" key="1">
    <citation type="submission" date="2016-07" db="EMBL/GenBank/DDBJ databases">
        <title>Pervasive Adenine N6-methylation of Active Genes in Fungi.</title>
        <authorList>
            <consortium name="DOE Joint Genome Institute"/>
            <person name="Mondo S.J."/>
            <person name="Dannebaum R.O."/>
            <person name="Kuo R.C."/>
            <person name="Labutti K."/>
            <person name="Haridas S."/>
            <person name="Kuo A."/>
            <person name="Salamov A."/>
            <person name="Ahrendt S.R."/>
            <person name="Lipzen A."/>
            <person name="Sullivan W."/>
            <person name="Andreopoulos W.B."/>
            <person name="Clum A."/>
            <person name="Lindquist E."/>
            <person name="Daum C."/>
            <person name="Ramamoorthy G.K."/>
            <person name="Gryganskyi A."/>
            <person name="Culley D."/>
            <person name="Magnuson J.K."/>
            <person name="James T.Y."/>
            <person name="O'Malley M.A."/>
            <person name="Stajich J.E."/>
            <person name="Spatafora J.W."/>
            <person name="Visel A."/>
            <person name="Grigoriev I.V."/>
        </authorList>
    </citation>
    <scope>NUCLEOTIDE SEQUENCE [LARGE SCALE GENOMIC DNA]</scope>
    <source>
        <strain evidence="3 4">68-887.2</strain>
    </source>
</reference>
<dbReference type="GO" id="GO:0005886">
    <property type="term" value="C:plasma membrane"/>
    <property type="evidence" value="ECO:0007669"/>
    <property type="project" value="TreeGrafter"/>
</dbReference>
<feature type="region of interest" description="Disordered" evidence="1">
    <location>
        <begin position="591"/>
        <end position="674"/>
    </location>
</feature>
<dbReference type="GO" id="GO:0070086">
    <property type="term" value="P:ubiquitin-dependent endocytosis"/>
    <property type="evidence" value="ECO:0007669"/>
    <property type="project" value="TreeGrafter"/>
</dbReference>
<feature type="region of interest" description="Disordered" evidence="1">
    <location>
        <begin position="526"/>
        <end position="575"/>
    </location>
</feature>
<dbReference type="Pfam" id="PF00339">
    <property type="entry name" value="Arrestin_N"/>
    <property type="match status" value="1"/>
</dbReference>
<dbReference type="GO" id="GO:0031625">
    <property type="term" value="F:ubiquitin protein ligase binding"/>
    <property type="evidence" value="ECO:0007669"/>
    <property type="project" value="TreeGrafter"/>
</dbReference>
<dbReference type="STRING" id="71784.A0A1Y2BF33"/>
<dbReference type="InterPro" id="IPR014752">
    <property type="entry name" value="Arrestin-like_C"/>
</dbReference>
<dbReference type="InterPro" id="IPR014756">
    <property type="entry name" value="Ig_E-set"/>
</dbReference>
<feature type="compositionally biased region" description="Low complexity" evidence="1">
    <location>
        <begin position="529"/>
        <end position="541"/>
    </location>
</feature>
<dbReference type="AlphaFoldDB" id="A0A1Y2BF33"/>
<feature type="compositionally biased region" description="Polar residues" evidence="1">
    <location>
        <begin position="60"/>
        <end position="69"/>
    </location>
</feature>
<dbReference type="InterPro" id="IPR011021">
    <property type="entry name" value="Arrestin-like_N"/>
</dbReference>
<feature type="domain" description="Arrestin C-terminal-like" evidence="2">
    <location>
        <begin position="261"/>
        <end position="471"/>
    </location>
</feature>
<comment type="caution">
    <text evidence="3">The sequence shown here is derived from an EMBL/GenBank/DDBJ whole genome shotgun (WGS) entry which is preliminary data.</text>
</comment>
<feature type="compositionally biased region" description="Polar residues" evidence="1">
    <location>
        <begin position="647"/>
        <end position="658"/>
    </location>
</feature>
<dbReference type="OrthoDB" id="2333384at2759"/>
<dbReference type="SMART" id="SM01017">
    <property type="entry name" value="Arrestin_C"/>
    <property type="match status" value="1"/>
</dbReference>
<dbReference type="GO" id="GO:0005829">
    <property type="term" value="C:cytosol"/>
    <property type="evidence" value="ECO:0007669"/>
    <property type="project" value="TreeGrafter"/>
</dbReference>
<dbReference type="FunCoup" id="A0A1Y2BF33">
    <property type="interactions" value="70"/>
</dbReference>
<evidence type="ECO:0000313" key="4">
    <source>
        <dbReference type="Proteomes" id="UP000193986"/>
    </source>
</evidence>
<feature type="compositionally biased region" description="Basic residues" evidence="1">
    <location>
        <begin position="695"/>
        <end position="708"/>
    </location>
</feature>
<accession>A0A1Y2BF33</accession>
<feature type="region of interest" description="Disordered" evidence="1">
    <location>
        <begin position="1"/>
        <end position="69"/>
    </location>
</feature>
<feature type="region of interest" description="Disordered" evidence="1">
    <location>
        <begin position="350"/>
        <end position="407"/>
    </location>
</feature>
<dbReference type="Proteomes" id="UP000193986">
    <property type="component" value="Unassembled WGS sequence"/>
</dbReference>
<feature type="compositionally biased region" description="Basic and acidic residues" evidence="1">
    <location>
        <begin position="43"/>
        <end position="52"/>
    </location>
</feature>
<feature type="region of interest" description="Disordered" evidence="1">
    <location>
        <begin position="687"/>
        <end position="765"/>
    </location>
</feature>
<feature type="compositionally biased region" description="Polar residues" evidence="1">
    <location>
        <begin position="24"/>
        <end position="33"/>
    </location>
</feature>
<dbReference type="InterPro" id="IPR011022">
    <property type="entry name" value="Arrestin_C-like"/>
</dbReference>
<dbReference type="GO" id="GO:0030674">
    <property type="term" value="F:protein-macromolecule adaptor activity"/>
    <property type="evidence" value="ECO:0007669"/>
    <property type="project" value="TreeGrafter"/>
</dbReference>
<evidence type="ECO:0000313" key="3">
    <source>
        <dbReference type="EMBL" id="ORY33443.1"/>
    </source>
</evidence>
<dbReference type="Gene3D" id="2.60.40.640">
    <property type="match status" value="1"/>
</dbReference>
<feature type="compositionally biased region" description="Low complexity" evidence="1">
    <location>
        <begin position="1"/>
        <end position="23"/>
    </location>
</feature>
<dbReference type="SUPFAM" id="SSF81296">
    <property type="entry name" value="E set domains"/>
    <property type="match status" value="1"/>
</dbReference>
<dbReference type="Pfam" id="PF02752">
    <property type="entry name" value="Arrestin_C"/>
    <property type="match status" value="1"/>
</dbReference>
<dbReference type="PANTHER" id="PTHR11188">
    <property type="entry name" value="ARRESTIN DOMAIN CONTAINING PROTEIN"/>
    <property type="match status" value="1"/>
</dbReference>
<protein>
    <recommendedName>
        <fullName evidence="2">Arrestin C-terminal-like domain-containing protein</fullName>
    </recommendedName>
</protein>
<sequence length="834" mass="89341">MPHWYSSAPSSRPSSPTRNTRVSLPSTTPNSASHAPLPPSRHSTVDSSDRLSDYFGLSGGTSTPNTPAYGPYTSNTDMWSGSSGAHTPGGSFYGAPPVEVILDSDNLVLRGQGGDMAPAYLSGHVDLNLPEACNIKEINMSLMGKAKVQFAEGVGTGSRNHHYTHPVIHHDWSFLAGDKRHTHTLKAGYHSFPFSLMLDGNLPSSVHTYSGDGIVSYKLRVNVIRSGFASNLHAQKDFSLKRTYTPEALEFNQTLEIENTWPGKIMYALTLPFKAYAAGDDIPVAVKFMPLAKGVKVLSVTSVIKEYTLVHTRHSSHPDSRVAACVKHELRNGKAYLVSEEQIRPPAHLADLGYTSNSQSRATSRPPSPVRVPRVPRPEDSYFPAQGDAGSSHAGPSSGEGGVEEEDLEIGDDEVNTSFTIPIPAFTTPSHSVHPVFVTHKLKWSCSISNPDGHISELRCALPIIILDAALYDEARTAGASTRALLFGGSTSEDAQQVDLPSYNNHVYDRVAVADSANMTAFMPRSLHATPLPSPHSATPPHSRPPSRPASPTRGLSRVSTHTEPLDDVPPRRELSQWADSELLLSLGALRTHSNGSSPNGTPPISRGPSRPISRRNSFTRSGRNSNAPSRPSSPERGERERDRGQNDNASQTSSRSTGFLHLPSSLKGMRPLSANKPILRNSSQAALSSLGSGGHHHSHGHGHHGHAHAHDHGHIHDNSGGGLSRNSVSFTNLPDRNQHSGGGHVSFAHGDDTDTSTEDTVDPISRVPSYAIASRGFLGGGVTPLNVGPPTYDDSERQTGQVALVRHRSDTALVQLGSEAAAEAEVRAGEVDT</sequence>
<name>A0A1Y2BF33_9TREE</name>
<gene>
    <name evidence="3" type="ORF">BCR39DRAFT_557127</name>
</gene>
<keyword evidence="4" id="KW-1185">Reference proteome</keyword>
<evidence type="ECO:0000259" key="2">
    <source>
        <dbReference type="SMART" id="SM01017"/>
    </source>
</evidence>
<dbReference type="PANTHER" id="PTHR11188:SF17">
    <property type="entry name" value="FI21816P1"/>
    <property type="match status" value="1"/>
</dbReference>